<reference evidence="2" key="1">
    <citation type="journal article" date="2015" name="Proc. Natl. Acad. Sci. U.S.A.">
        <title>Genome sequence of the Asian Tiger mosquito, Aedes albopictus, reveals insights into its biology, genetics, and evolution.</title>
        <authorList>
            <person name="Chen X.G."/>
            <person name="Jiang X."/>
            <person name="Gu J."/>
            <person name="Xu M."/>
            <person name="Wu Y."/>
            <person name="Deng Y."/>
            <person name="Zhang C."/>
            <person name="Bonizzoni M."/>
            <person name="Dermauw W."/>
            <person name="Vontas J."/>
            <person name="Armbruster P."/>
            <person name="Huang X."/>
            <person name="Yang Y."/>
            <person name="Zhang H."/>
            <person name="He W."/>
            <person name="Peng H."/>
            <person name="Liu Y."/>
            <person name="Wu K."/>
            <person name="Chen J."/>
            <person name="Lirakis M."/>
            <person name="Topalis P."/>
            <person name="Van Leeuwen T."/>
            <person name="Hall A.B."/>
            <person name="Jiang X."/>
            <person name="Thorpe C."/>
            <person name="Mueller R.L."/>
            <person name="Sun C."/>
            <person name="Waterhouse R.M."/>
            <person name="Yan G."/>
            <person name="Tu Z.J."/>
            <person name="Fang X."/>
            <person name="James A.A."/>
        </authorList>
    </citation>
    <scope>NUCLEOTIDE SEQUENCE [LARGE SCALE GENOMIC DNA]</scope>
    <source>
        <strain evidence="2">Foshan</strain>
    </source>
</reference>
<protein>
    <recommendedName>
        <fullName evidence="3">4Fe-4S ferredoxin-type domain-containing protein</fullName>
    </recommendedName>
</protein>
<sequence length="266" mass="31099">MEHFWEALSKEVGPISTTVQMALEHTKFIHSGLVYLDNTTIDYIESDIRRLPKLLNKSDAEVADMLGGYQGSIQDFHFMAGERCVLKMIAAKVKELGFQHFVQEPEGEESYDESSNLEIPVPTEKIYSVPELVPNADEIVDEVKNKIFNYYDFRRENHELEKPFFDRLQLIQVEIRRDYLGDMARVVCPFCDTECPTAVIIRRDKPGTWKVSNFSGHVKARHDDMEFPGKQNIKVRRCRRRSEKRNEFTDEMMMYSIEESDVKIEM</sequence>
<dbReference type="RefSeq" id="XP_029716714.2">
    <property type="nucleotide sequence ID" value="XM_029860854.2"/>
</dbReference>
<dbReference type="Proteomes" id="UP000069940">
    <property type="component" value="Unassembled WGS sequence"/>
</dbReference>
<organism evidence="1 2">
    <name type="scientific">Aedes albopictus</name>
    <name type="common">Asian tiger mosquito</name>
    <name type="synonym">Stegomyia albopicta</name>
    <dbReference type="NCBI Taxonomy" id="7160"/>
    <lineage>
        <taxon>Eukaryota</taxon>
        <taxon>Metazoa</taxon>
        <taxon>Ecdysozoa</taxon>
        <taxon>Arthropoda</taxon>
        <taxon>Hexapoda</taxon>
        <taxon>Insecta</taxon>
        <taxon>Pterygota</taxon>
        <taxon>Neoptera</taxon>
        <taxon>Endopterygota</taxon>
        <taxon>Diptera</taxon>
        <taxon>Nematocera</taxon>
        <taxon>Culicoidea</taxon>
        <taxon>Culicidae</taxon>
        <taxon>Culicinae</taxon>
        <taxon>Aedini</taxon>
        <taxon>Aedes</taxon>
        <taxon>Stegomyia</taxon>
    </lineage>
</organism>
<keyword evidence="2" id="KW-1185">Reference proteome</keyword>
<dbReference type="EnsemblMetazoa" id="AALFPA23_004756.R5900">
    <property type="protein sequence ID" value="AALFPA23_004756.P5900"/>
    <property type="gene ID" value="AALFPA23_004756"/>
</dbReference>
<evidence type="ECO:0000313" key="2">
    <source>
        <dbReference type="Proteomes" id="UP000069940"/>
    </source>
</evidence>
<name>A0ABM1Y1A1_AEDAL</name>
<evidence type="ECO:0008006" key="3">
    <source>
        <dbReference type="Google" id="ProtNLM"/>
    </source>
</evidence>
<dbReference type="GeneID" id="115260023"/>
<evidence type="ECO:0000313" key="1">
    <source>
        <dbReference type="EnsemblMetazoa" id="AALFPA23_004756.P5900"/>
    </source>
</evidence>
<accession>A0ABM1Y1A1</accession>
<proteinExistence type="predicted"/>
<reference evidence="1" key="2">
    <citation type="submission" date="2025-05" db="UniProtKB">
        <authorList>
            <consortium name="EnsemblMetazoa"/>
        </authorList>
    </citation>
    <scope>IDENTIFICATION</scope>
    <source>
        <strain evidence="1">Foshan</strain>
    </source>
</reference>